<organism evidence="2 3">
    <name type="scientific">Ostreococcus lucimarinus (strain CCE9901)</name>
    <dbReference type="NCBI Taxonomy" id="436017"/>
    <lineage>
        <taxon>Eukaryota</taxon>
        <taxon>Viridiplantae</taxon>
        <taxon>Chlorophyta</taxon>
        <taxon>Mamiellophyceae</taxon>
        <taxon>Mamiellales</taxon>
        <taxon>Bathycoccaceae</taxon>
        <taxon>Ostreococcus</taxon>
    </lineage>
</organism>
<dbReference type="RefSeq" id="XP_001422712.1">
    <property type="nucleotide sequence ID" value="XM_001422675.1"/>
</dbReference>
<evidence type="ECO:0000313" key="2">
    <source>
        <dbReference type="EMBL" id="ABP01029.1"/>
    </source>
</evidence>
<dbReference type="PANTHER" id="PTHR15857:SF0">
    <property type="entry name" value="COMM DOMAIN-CONTAINING PROTEIN 2"/>
    <property type="match status" value="1"/>
</dbReference>
<dbReference type="InterPro" id="IPR017920">
    <property type="entry name" value="COMM"/>
</dbReference>
<dbReference type="PANTHER" id="PTHR15857">
    <property type="entry name" value="COMM DOMAIN CONTAINING PROTEIN 2"/>
    <property type="match status" value="1"/>
</dbReference>
<dbReference type="AlphaFoldDB" id="A4SB42"/>
<evidence type="ECO:0000313" key="3">
    <source>
        <dbReference type="Proteomes" id="UP000001568"/>
    </source>
</evidence>
<dbReference type="OrthoDB" id="10257479at2759"/>
<reference evidence="2 3" key="1">
    <citation type="journal article" date="2007" name="Proc. Natl. Acad. Sci. U.S.A.">
        <title>The tiny eukaryote Ostreococcus provides genomic insights into the paradox of plankton speciation.</title>
        <authorList>
            <person name="Palenik B."/>
            <person name="Grimwood J."/>
            <person name="Aerts A."/>
            <person name="Rouze P."/>
            <person name="Salamov A."/>
            <person name="Putnam N."/>
            <person name="Dupont C."/>
            <person name="Jorgensen R."/>
            <person name="Derelle E."/>
            <person name="Rombauts S."/>
            <person name="Zhou K."/>
            <person name="Otillar R."/>
            <person name="Merchant S.S."/>
            <person name="Podell S."/>
            <person name="Gaasterland T."/>
            <person name="Napoli C."/>
            <person name="Gendler K."/>
            <person name="Manuell A."/>
            <person name="Tai V."/>
            <person name="Vallon O."/>
            <person name="Piganeau G."/>
            <person name="Jancek S."/>
            <person name="Heijde M."/>
            <person name="Jabbari K."/>
            <person name="Bowler C."/>
            <person name="Lohr M."/>
            <person name="Robbens S."/>
            <person name="Werner G."/>
            <person name="Dubchak I."/>
            <person name="Pazour G.J."/>
            <person name="Ren Q."/>
            <person name="Paulsen I."/>
            <person name="Delwiche C."/>
            <person name="Schmutz J."/>
            <person name="Rokhsar D."/>
            <person name="Van de Peer Y."/>
            <person name="Moreau H."/>
            <person name="Grigoriev I.V."/>
        </authorList>
    </citation>
    <scope>NUCLEOTIDE SEQUENCE [LARGE SCALE GENOMIC DNA]</scope>
    <source>
        <strain evidence="2 3">CCE9901</strain>
    </source>
</reference>
<dbReference type="InterPro" id="IPR037354">
    <property type="entry name" value="Commd2"/>
</dbReference>
<accession>A4SB42</accession>
<dbReference type="GeneID" id="5006608"/>
<dbReference type="Gramene" id="ABP01029">
    <property type="protein sequence ID" value="ABP01029"/>
    <property type="gene ID" value="OSTLU_29479"/>
</dbReference>
<protein>
    <recommendedName>
        <fullName evidence="1">COMM domain-containing protein</fullName>
    </recommendedName>
</protein>
<evidence type="ECO:0000259" key="1">
    <source>
        <dbReference type="PROSITE" id="PS51269"/>
    </source>
</evidence>
<proteinExistence type="predicted"/>
<dbReference type="KEGG" id="olu:OSTLU_29479"/>
<dbReference type="PROSITE" id="PS51269">
    <property type="entry name" value="COMM"/>
    <property type="match status" value="1"/>
</dbReference>
<name>A4SB42_OSTLU</name>
<gene>
    <name evidence="2" type="ORF">OSTLU_29479</name>
</gene>
<keyword evidence="3" id="KW-1185">Reference proteome</keyword>
<dbReference type="EMBL" id="CP000600">
    <property type="protein sequence ID" value="ABP01029.1"/>
    <property type="molecule type" value="Genomic_DNA"/>
</dbReference>
<feature type="domain" description="COMM" evidence="1">
    <location>
        <begin position="42"/>
        <end position="112"/>
    </location>
</feature>
<sequence length="125" mass="13631">MRGFGFDDAKAETLTRRYAEEALRGERGAATRRGTATNRSDAYDGLEWRLDANVSSRASLVESEAKYLLKLGLARGDDGGTKKTTLAETDYQTLKALKDACESALAASTGAHATRLARYVRRPKT</sequence>
<dbReference type="Proteomes" id="UP000001568">
    <property type="component" value="Chromosome 20"/>
</dbReference>
<dbReference type="HOGENOM" id="CLU_1996456_0_0_1"/>